<evidence type="ECO:0000313" key="3">
    <source>
        <dbReference type="EMBL" id="KAK2651995.1"/>
    </source>
</evidence>
<accession>A0AAD9X3C9</accession>
<dbReference type="PROSITE" id="PS51375">
    <property type="entry name" value="PPR"/>
    <property type="match status" value="1"/>
</dbReference>
<organism evidence="3 4">
    <name type="scientific">Dipteronia dyeriana</name>
    <dbReference type="NCBI Taxonomy" id="168575"/>
    <lineage>
        <taxon>Eukaryota</taxon>
        <taxon>Viridiplantae</taxon>
        <taxon>Streptophyta</taxon>
        <taxon>Embryophyta</taxon>
        <taxon>Tracheophyta</taxon>
        <taxon>Spermatophyta</taxon>
        <taxon>Magnoliopsida</taxon>
        <taxon>eudicotyledons</taxon>
        <taxon>Gunneridae</taxon>
        <taxon>Pentapetalae</taxon>
        <taxon>rosids</taxon>
        <taxon>malvids</taxon>
        <taxon>Sapindales</taxon>
        <taxon>Sapindaceae</taxon>
        <taxon>Hippocastanoideae</taxon>
        <taxon>Acereae</taxon>
        <taxon>Dipteronia</taxon>
    </lineage>
</organism>
<dbReference type="Proteomes" id="UP001280121">
    <property type="component" value="Unassembled WGS sequence"/>
</dbReference>
<protein>
    <recommendedName>
        <fullName evidence="5">Pentatricopeptide repeat-containing protein</fullName>
    </recommendedName>
</protein>
<dbReference type="Gene3D" id="1.25.40.10">
    <property type="entry name" value="Tetratricopeptide repeat domain"/>
    <property type="match status" value="2"/>
</dbReference>
<dbReference type="NCBIfam" id="TIGR00756">
    <property type="entry name" value="PPR"/>
    <property type="match status" value="2"/>
</dbReference>
<keyword evidence="4" id="KW-1185">Reference proteome</keyword>
<proteinExistence type="predicted"/>
<evidence type="ECO:0008006" key="5">
    <source>
        <dbReference type="Google" id="ProtNLM"/>
    </source>
</evidence>
<dbReference type="InterPro" id="IPR011990">
    <property type="entry name" value="TPR-like_helical_dom_sf"/>
</dbReference>
<feature type="repeat" description="PPR" evidence="2">
    <location>
        <begin position="1"/>
        <end position="28"/>
    </location>
</feature>
<evidence type="ECO:0000256" key="1">
    <source>
        <dbReference type="ARBA" id="ARBA00022737"/>
    </source>
</evidence>
<dbReference type="Pfam" id="PF01535">
    <property type="entry name" value="PPR"/>
    <property type="match status" value="2"/>
</dbReference>
<dbReference type="GO" id="GO:0009451">
    <property type="term" value="P:RNA modification"/>
    <property type="evidence" value="ECO:0007669"/>
    <property type="project" value="InterPro"/>
</dbReference>
<dbReference type="GO" id="GO:0003723">
    <property type="term" value="F:RNA binding"/>
    <property type="evidence" value="ECO:0007669"/>
    <property type="project" value="InterPro"/>
</dbReference>
<dbReference type="InterPro" id="IPR046960">
    <property type="entry name" value="PPR_At4g14850-like_plant"/>
</dbReference>
<dbReference type="EMBL" id="JANJYI010000004">
    <property type="protein sequence ID" value="KAK2651995.1"/>
    <property type="molecule type" value="Genomic_DNA"/>
</dbReference>
<sequence length="114" mass="13032">MMSGFVQNGHFNEAIELLRQMEAAGLKPDAVILSSHVDAYSNLGVLLWGKVIHGYLIPKHLYKDDNMLLKASILNMYIRCGNISFARECFNRMLVRDIVTWTSMIGLCDPWTWL</sequence>
<keyword evidence="1" id="KW-0677">Repeat</keyword>
<gene>
    <name evidence="3" type="ORF">Ddye_011851</name>
</gene>
<dbReference type="InterPro" id="IPR002885">
    <property type="entry name" value="PPR_rpt"/>
</dbReference>
<dbReference type="PANTHER" id="PTHR47926">
    <property type="entry name" value="PENTATRICOPEPTIDE REPEAT-CONTAINING PROTEIN"/>
    <property type="match status" value="1"/>
</dbReference>
<evidence type="ECO:0000313" key="4">
    <source>
        <dbReference type="Proteomes" id="UP001280121"/>
    </source>
</evidence>
<name>A0AAD9X3C9_9ROSI</name>
<reference evidence="3" key="1">
    <citation type="journal article" date="2023" name="Plant J.">
        <title>Genome sequences and population genomics provide insights into the demographic history, inbreeding, and mutation load of two 'living fossil' tree species of Dipteronia.</title>
        <authorList>
            <person name="Feng Y."/>
            <person name="Comes H.P."/>
            <person name="Chen J."/>
            <person name="Zhu S."/>
            <person name="Lu R."/>
            <person name="Zhang X."/>
            <person name="Li P."/>
            <person name="Qiu J."/>
            <person name="Olsen K.M."/>
            <person name="Qiu Y."/>
        </authorList>
    </citation>
    <scope>NUCLEOTIDE SEQUENCE</scope>
    <source>
        <strain evidence="3">KIB01</strain>
    </source>
</reference>
<evidence type="ECO:0000256" key="2">
    <source>
        <dbReference type="PROSITE-ProRule" id="PRU00708"/>
    </source>
</evidence>
<dbReference type="AlphaFoldDB" id="A0AAD9X3C9"/>
<dbReference type="PANTHER" id="PTHR47926:SF347">
    <property type="entry name" value="PENTATRICOPEPTIDE REPEAT-CONTAINING PROTEIN"/>
    <property type="match status" value="1"/>
</dbReference>
<comment type="caution">
    <text evidence="3">The sequence shown here is derived from an EMBL/GenBank/DDBJ whole genome shotgun (WGS) entry which is preliminary data.</text>
</comment>